<accession>A0A6I4NXZ1</accession>
<comment type="caution">
    <text evidence="1">The sequence shown here is derived from an EMBL/GenBank/DDBJ whole genome shotgun (WGS) entry which is preliminary data.</text>
</comment>
<dbReference type="AlphaFoldDB" id="A0A6I4NXZ1"/>
<protein>
    <submittedName>
        <fullName evidence="1">Uncharacterized protein</fullName>
    </submittedName>
</protein>
<reference evidence="1 2" key="1">
    <citation type="submission" date="2019-12" db="EMBL/GenBank/DDBJ databases">
        <authorList>
            <person name="Kim Y.S."/>
        </authorList>
    </citation>
    <scope>NUCLEOTIDE SEQUENCE [LARGE SCALE GENOMIC DNA]</scope>
    <source>
        <strain evidence="1 2">MMS17-SY077</strain>
    </source>
</reference>
<gene>
    <name evidence="1" type="ORF">GB864_11420</name>
</gene>
<name>A0A6I4NXZ1_9MICO</name>
<keyword evidence="2" id="KW-1185">Reference proteome</keyword>
<dbReference type="RefSeq" id="WP_160425136.1">
    <property type="nucleotide sequence ID" value="NZ_WSTA01000049.1"/>
</dbReference>
<organism evidence="1 2">
    <name type="scientific">Agromyces seonyuensis</name>
    <dbReference type="NCBI Taxonomy" id="2662446"/>
    <lineage>
        <taxon>Bacteria</taxon>
        <taxon>Bacillati</taxon>
        <taxon>Actinomycetota</taxon>
        <taxon>Actinomycetes</taxon>
        <taxon>Micrococcales</taxon>
        <taxon>Microbacteriaceae</taxon>
        <taxon>Agromyces</taxon>
    </lineage>
</organism>
<evidence type="ECO:0000313" key="2">
    <source>
        <dbReference type="Proteomes" id="UP000438182"/>
    </source>
</evidence>
<dbReference type="EMBL" id="WSTA01000049">
    <property type="protein sequence ID" value="MWB99153.1"/>
    <property type="molecule type" value="Genomic_DNA"/>
</dbReference>
<proteinExistence type="predicted"/>
<sequence>MQWTDEVALGDWLRDRLDDPWRRSIHDVVPRGFAAYARVLHPAYRERPVGRDWPPQPVERHRDAWADFADDRPEIDTEAVTWAETAEAFGRTMHPEAQWNRLLGSDDPYGGSRARDAAGWQYSDPAIGRLDPERLAALAGVLAGATTTPDSGVAAVWEGWGGLVGAMGLGPSRAVLTFTDGDDEADARHREFLAHSVHQPFERPWGRESWQPGILSDEISGGARFELPHRAYVLFRAGAADFADPAWPARAPWADPRSGGFGTESPSLLWPDDRAWVLATEVDFDSTLVGGSAELVAAICATPGLEALPLPADADLTWAGDRINR</sequence>
<evidence type="ECO:0000313" key="1">
    <source>
        <dbReference type="EMBL" id="MWB99153.1"/>
    </source>
</evidence>
<dbReference type="Proteomes" id="UP000438182">
    <property type="component" value="Unassembled WGS sequence"/>
</dbReference>